<dbReference type="KEGG" id="adz:ADFLV_0490"/>
<keyword evidence="4" id="KW-1185">Reference proteome</keyword>
<dbReference type="InterPro" id="IPR032093">
    <property type="entry name" value="PhoD_N"/>
</dbReference>
<name>A0AAE7BDL0_9BACT</name>
<reference evidence="3 4" key="1">
    <citation type="submission" date="2020-05" db="EMBL/GenBank/DDBJ databases">
        <title>Complete genome sequencing of Campylobacter and Arcobacter type strains.</title>
        <authorList>
            <person name="Miller W.G."/>
            <person name="Yee E."/>
        </authorList>
    </citation>
    <scope>NUCLEOTIDE SEQUENCE [LARGE SCALE GENOMIC DNA]</scope>
    <source>
        <strain evidence="3 4">LMG 25694</strain>
    </source>
</reference>
<dbReference type="InterPro" id="IPR038607">
    <property type="entry name" value="PhoD-like_sf"/>
</dbReference>
<dbReference type="InterPro" id="IPR029052">
    <property type="entry name" value="Metallo-depent_PP-like"/>
</dbReference>
<proteinExistence type="predicted"/>
<evidence type="ECO:0000313" key="3">
    <source>
        <dbReference type="EMBL" id="QKF76548.1"/>
    </source>
</evidence>
<dbReference type="AlphaFoldDB" id="A0AAE7BDL0"/>
<dbReference type="PANTHER" id="PTHR43606:SF2">
    <property type="entry name" value="ALKALINE PHOSPHATASE FAMILY PROTEIN (AFU_ORTHOLOGUE AFUA_5G03860)"/>
    <property type="match status" value="1"/>
</dbReference>
<protein>
    <submittedName>
        <fullName evidence="3">Alkaline phosphatase family protein</fullName>
    </submittedName>
</protein>
<dbReference type="Pfam" id="PF16655">
    <property type="entry name" value="PhoD_N"/>
    <property type="match status" value="1"/>
</dbReference>
<dbReference type="InterPro" id="IPR052900">
    <property type="entry name" value="Phospholipid_Metab_Enz"/>
</dbReference>
<accession>A0AAE7BDL0</accession>
<dbReference type="EMBL" id="CP053835">
    <property type="protein sequence ID" value="QKF76548.1"/>
    <property type="molecule type" value="Genomic_DNA"/>
</dbReference>
<dbReference type="Proteomes" id="UP000503313">
    <property type="component" value="Chromosome"/>
</dbReference>
<dbReference type="Pfam" id="PF09423">
    <property type="entry name" value="PhoD"/>
    <property type="match status" value="1"/>
</dbReference>
<dbReference type="PANTHER" id="PTHR43606">
    <property type="entry name" value="PHOSPHATASE, PUTATIVE (AFU_ORTHOLOGUE AFUA_6G08710)-RELATED"/>
    <property type="match status" value="1"/>
</dbReference>
<evidence type="ECO:0000259" key="2">
    <source>
        <dbReference type="Pfam" id="PF16655"/>
    </source>
</evidence>
<dbReference type="SUPFAM" id="SSF56300">
    <property type="entry name" value="Metallo-dependent phosphatases"/>
    <property type="match status" value="1"/>
</dbReference>
<feature type="domain" description="Phospholipase D N-terminal" evidence="2">
    <location>
        <begin position="41"/>
        <end position="130"/>
    </location>
</feature>
<dbReference type="Gene3D" id="3.60.21.70">
    <property type="entry name" value="PhoD-like phosphatase"/>
    <property type="match status" value="1"/>
</dbReference>
<dbReference type="RefSeq" id="WP_129010393.1">
    <property type="nucleotide sequence ID" value="NZ_CP053835.1"/>
</dbReference>
<dbReference type="CDD" id="cd07389">
    <property type="entry name" value="MPP_PhoD"/>
    <property type="match status" value="1"/>
</dbReference>
<evidence type="ECO:0000313" key="4">
    <source>
        <dbReference type="Proteomes" id="UP000503313"/>
    </source>
</evidence>
<dbReference type="InterPro" id="IPR018946">
    <property type="entry name" value="PhoD-like_MPP"/>
</dbReference>
<evidence type="ECO:0000259" key="1">
    <source>
        <dbReference type="Pfam" id="PF09423"/>
    </source>
</evidence>
<dbReference type="Gene3D" id="2.60.40.380">
    <property type="entry name" value="Purple acid phosphatase-like, N-terminal"/>
    <property type="match status" value="1"/>
</dbReference>
<sequence>MRFSRRDFIKMSALSFCSLVVSTGISGCGNDSNPTKIEFLHGVASGDPTQNSVIIWTRLTPDSQLNSLNFSYEVSKYKDFSTLVHSGDAKTKKEQDYTVKIDLQNLEAGTVYYYRFKANGKISVVGRTKTISSNPNSVKIAVFSCSNYPNGYFNSYMEASKIEDLDIAVHLGDYIYEYGMYESDGITPAYATKNAIAIGRALPSDNNTELLTLDDYRKRYALYRTDEGLFALHKNVPFITIWDDHEIANDTYKDGAENHDSLTEGDFNTRKLAALQAYFEWLPIRPYAEGNNEVIYRSFEFGDLLTLHMLDTRVIGRDKQLSYSDYFDSYGNFDSATFSADLTNTSRTMMGAEQLSWLQGKLASSTSNWQVLGQQVLMGKMFLPAELLTSISQLEGELTTEQKNSLLIQLNQQVTELVTIKTRILSGDTTLTNEEKARVNTTLPYNLDAWDGYFYEREVLFGTVLSLNKNLVVLAGDTHNSWANELKDSNGNAVGVEFAVTSVTSPGMEDYAGLSTLETAVAFENAITLLIDDLKYTNLNQRGFMTLTFTSSEVNTTWYYIDNYDSTTYSLDTTRQKELKNILGNKTLEIL</sequence>
<organism evidence="3 4">
    <name type="scientific">Arcobacter defluvii</name>
    <dbReference type="NCBI Taxonomy" id="873191"/>
    <lineage>
        <taxon>Bacteria</taxon>
        <taxon>Pseudomonadati</taxon>
        <taxon>Campylobacterota</taxon>
        <taxon>Epsilonproteobacteria</taxon>
        <taxon>Campylobacterales</taxon>
        <taxon>Arcobacteraceae</taxon>
        <taxon>Arcobacter</taxon>
    </lineage>
</organism>
<dbReference type="PROSITE" id="PS51257">
    <property type="entry name" value="PROKAR_LIPOPROTEIN"/>
    <property type="match status" value="1"/>
</dbReference>
<gene>
    <name evidence="3" type="ORF">ADFLV_0490</name>
</gene>
<feature type="domain" description="PhoD-like phosphatase metallophosphatase" evidence="1">
    <location>
        <begin position="141"/>
        <end position="558"/>
    </location>
</feature>